<dbReference type="PANTHER" id="PTHR46211:SF1">
    <property type="entry name" value="GLYCEROPHOSPHODIESTER PHOSPHODIESTERASE, CYTOPLASMIC"/>
    <property type="match status" value="1"/>
</dbReference>
<feature type="domain" description="GP-PDE" evidence="1">
    <location>
        <begin position="7"/>
        <end position="245"/>
    </location>
</feature>
<proteinExistence type="predicted"/>
<keyword evidence="3" id="KW-1185">Reference proteome</keyword>
<dbReference type="EC" id="3.1.4.46" evidence="2"/>
<dbReference type="PROSITE" id="PS51704">
    <property type="entry name" value="GP_PDE"/>
    <property type="match status" value="1"/>
</dbReference>
<dbReference type="NCBIfam" id="NF006989">
    <property type="entry name" value="PRK09454.1"/>
    <property type="match status" value="1"/>
</dbReference>
<gene>
    <name evidence="2" type="ORF">GGR36_001154</name>
</gene>
<organism evidence="2 3">
    <name type="scientific">Niveibacterium umoris</name>
    <dbReference type="NCBI Taxonomy" id="1193620"/>
    <lineage>
        <taxon>Bacteria</taxon>
        <taxon>Pseudomonadati</taxon>
        <taxon>Pseudomonadota</taxon>
        <taxon>Betaproteobacteria</taxon>
        <taxon>Rhodocyclales</taxon>
        <taxon>Rhodocyclaceae</taxon>
        <taxon>Niveibacterium</taxon>
    </lineage>
</organism>
<dbReference type="InterPro" id="IPR017946">
    <property type="entry name" value="PLC-like_Pdiesterase_TIM-brl"/>
</dbReference>
<evidence type="ECO:0000313" key="3">
    <source>
        <dbReference type="Proteomes" id="UP000561045"/>
    </source>
</evidence>
<dbReference type="SUPFAM" id="SSF51695">
    <property type="entry name" value="PLC-like phosphodiesterases"/>
    <property type="match status" value="1"/>
</dbReference>
<comment type="caution">
    <text evidence="2">The sequence shown here is derived from an EMBL/GenBank/DDBJ whole genome shotgun (WGS) entry which is preliminary data.</text>
</comment>
<dbReference type="InterPro" id="IPR030395">
    <property type="entry name" value="GP_PDE_dom"/>
</dbReference>
<dbReference type="RefSeq" id="WP_183632841.1">
    <property type="nucleotide sequence ID" value="NZ_BAABLE010000011.1"/>
</dbReference>
<sequence length="245" mass="26157">MGQWSLPRIVAHRCGGTLAPENTLIGLEFALAHGCRGVEFDVMLSVDRTPILIHDETLERTTNGRGRVCETSDATLHALDAGAWRAERFAGERIPFFADAIRRCRALGIAANVEIKPAAGFERETGRIAAEVAARGWAGDDRLPVLSSFSLDALEAAAAAAPTLPRAILFDTIPADWALHVRRLGAAGLVCNAKRLTPAVAASVKQADLMLGVYTENDPECARALLGWGVDSVITDRPDLLAVLA</sequence>
<protein>
    <submittedName>
        <fullName evidence="2">Glycerophosphoryl diester phosphodiesterase</fullName>
        <ecNumber evidence="2">3.1.4.46</ecNumber>
    </submittedName>
</protein>
<keyword evidence="2" id="KW-0378">Hydrolase</keyword>
<dbReference type="PANTHER" id="PTHR46211">
    <property type="entry name" value="GLYCEROPHOSPHORYL DIESTER PHOSPHODIESTERASE"/>
    <property type="match status" value="1"/>
</dbReference>
<dbReference type="Proteomes" id="UP000561045">
    <property type="component" value="Unassembled WGS sequence"/>
</dbReference>
<dbReference type="EMBL" id="JACIET010000001">
    <property type="protein sequence ID" value="MBB4011846.1"/>
    <property type="molecule type" value="Genomic_DNA"/>
</dbReference>
<name>A0A840BLT1_9RHOO</name>
<dbReference type="Pfam" id="PF03009">
    <property type="entry name" value="GDPD"/>
    <property type="match status" value="1"/>
</dbReference>
<dbReference type="GO" id="GO:0006629">
    <property type="term" value="P:lipid metabolic process"/>
    <property type="evidence" value="ECO:0007669"/>
    <property type="project" value="InterPro"/>
</dbReference>
<dbReference type="PROSITE" id="PS50007">
    <property type="entry name" value="PIPLC_X_DOMAIN"/>
    <property type="match status" value="1"/>
</dbReference>
<evidence type="ECO:0000259" key="1">
    <source>
        <dbReference type="PROSITE" id="PS51704"/>
    </source>
</evidence>
<accession>A0A840BLT1</accession>
<dbReference type="GO" id="GO:0008889">
    <property type="term" value="F:glycerophosphodiester phosphodiesterase activity"/>
    <property type="evidence" value="ECO:0007669"/>
    <property type="project" value="UniProtKB-EC"/>
</dbReference>
<evidence type="ECO:0000313" key="2">
    <source>
        <dbReference type="EMBL" id="MBB4011846.1"/>
    </source>
</evidence>
<dbReference type="AlphaFoldDB" id="A0A840BLT1"/>
<dbReference type="Gene3D" id="3.20.20.190">
    <property type="entry name" value="Phosphatidylinositol (PI) phosphodiesterase"/>
    <property type="match status" value="1"/>
</dbReference>
<reference evidence="2 3" key="1">
    <citation type="submission" date="2020-08" db="EMBL/GenBank/DDBJ databases">
        <title>Genomic Encyclopedia of Type Strains, Phase IV (KMG-IV): sequencing the most valuable type-strain genomes for metagenomic binning, comparative biology and taxonomic classification.</title>
        <authorList>
            <person name="Goeker M."/>
        </authorList>
    </citation>
    <scope>NUCLEOTIDE SEQUENCE [LARGE SCALE GENOMIC DNA]</scope>
    <source>
        <strain evidence="2 3">DSM 106739</strain>
    </source>
</reference>